<dbReference type="Proteomes" id="UP001141327">
    <property type="component" value="Unassembled WGS sequence"/>
</dbReference>
<feature type="compositionally biased region" description="Low complexity" evidence="1">
    <location>
        <begin position="263"/>
        <end position="272"/>
    </location>
</feature>
<proteinExistence type="predicted"/>
<feature type="region of interest" description="Disordered" evidence="1">
    <location>
        <begin position="603"/>
        <end position="625"/>
    </location>
</feature>
<feature type="region of interest" description="Disordered" evidence="1">
    <location>
        <begin position="816"/>
        <end position="839"/>
    </location>
</feature>
<feature type="compositionally biased region" description="Basic and acidic residues" evidence="1">
    <location>
        <begin position="969"/>
        <end position="981"/>
    </location>
</feature>
<feature type="region of interest" description="Disordered" evidence="1">
    <location>
        <begin position="924"/>
        <end position="985"/>
    </location>
</feature>
<protein>
    <recommendedName>
        <fullName evidence="4">Fibronectin type-III domain-containing protein</fullName>
    </recommendedName>
</protein>
<reference evidence="2" key="1">
    <citation type="journal article" date="2022" name="bioRxiv">
        <title>Genomics of Preaxostyla Flagellates Illuminates Evolutionary Transitions and the Path Towards Mitochondrial Loss.</title>
        <authorList>
            <person name="Novak L.V.F."/>
            <person name="Treitli S.C."/>
            <person name="Pyrih J."/>
            <person name="Halakuc P."/>
            <person name="Pipaliya S.V."/>
            <person name="Vacek V."/>
            <person name="Brzon O."/>
            <person name="Soukal P."/>
            <person name="Eme L."/>
            <person name="Dacks J.B."/>
            <person name="Karnkowska A."/>
            <person name="Elias M."/>
            <person name="Hampl V."/>
        </authorList>
    </citation>
    <scope>NUCLEOTIDE SEQUENCE</scope>
    <source>
        <strain evidence="2">RCP-MX</strain>
    </source>
</reference>
<evidence type="ECO:0008006" key="4">
    <source>
        <dbReference type="Google" id="ProtNLM"/>
    </source>
</evidence>
<evidence type="ECO:0000313" key="3">
    <source>
        <dbReference type="Proteomes" id="UP001141327"/>
    </source>
</evidence>
<feature type="compositionally biased region" description="Low complexity" evidence="1">
    <location>
        <begin position="571"/>
        <end position="581"/>
    </location>
</feature>
<feature type="compositionally biased region" description="Low complexity" evidence="1">
    <location>
        <begin position="604"/>
        <end position="621"/>
    </location>
</feature>
<organism evidence="2 3">
    <name type="scientific">Paratrimastix pyriformis</name>
    <dbReference type="NCBI Taxonomy" id="342808"/>
    <lineage>
        <taxon>Eukaryota</taxon>
        <taxon>Metamonada</taxon>
        <taxon>Preaxostyla</taxon>
        <taxon>Paratrimastigidae</taxon>
        <taxon>Paratrimastix</taxon>
    </lineage>
</organism>
<feature type="region of interest" description="Disordered" evidence="1">
    <location>
        <begin position="261"/>
        <end position="289"/>
    </location>
</feature>
<feature type="region of interest" description="Disordered" evidence="1">
    <location>
        <begin position="1023"/>
        <end position="1088"/>
    </location>
</feature>
<name>A0ABQ8U3L3_9EUKA</name>
<accession>A0ABQ8U3L3</accession>
<feature type="region of interest" description="Disordered" evidence="1">
    <location>
        <begin position="1206"/>
        <end position="1264"/>
    </location>
</feature>
<dbReference type="EMBL" id="JAPMOS010000348">
    <property type="protein sequence ID" value="KAJ4452931.1"/>
    <property type="molecule type" value="Genomic_DNA"/>
</dbReference>
<evidence type="ECO:0000256" key="1">
    <source>
        <dbReference type="SAM" id="MobiDB-lite"/>
    </source>
</evidence>
<feature type="compositionally biased region" description="Low complexity" evidence="1">
    <location>
        <begin position="1255"/>
        <end position="1264"/>
    </location>
</feature>
<feature type="region of interest" description="Disordered" evidence="1">
    <location>
        <begin position="493"/>
        <end position="529"/>
    </location>
</feature>
<keyword evidence="3" id="KW-1185">Reference proteome</keyword>
<feature type="region of interest" description="Disordered" evidence="1">
    <location>
        <begin position="546"/>
        <end position="587"/>
    </location>
</feature>
<feature type="compositionally biased region" description="Gly residues" evidence="1">
    <location>
        <begin position="1215"/>
        <end position="1225"/>
    </location>
</feature>
<sequence length="1279" mass="132783">MPLEDLALATVDEVAPTHARVHWPVVALQGTELAGLDDQVEYQVLAREVSLPGRAAARRCRWATATGRWSAPRGRPQRHGGRLPGHRYEWKVRARLSGAGYLFGQSDAGSPTAAPEDVESSPTAETVVLPEQDLGQPTRQALAEDDAVTGPGPAAVRLTGPRAPTRAPPVAELAGDGHTTALDVIALPAELNGTYSWVDSESYSPETAASWEMPLEDLALATVDEVAPTHARVHWPVVALQGTELAGLDDQVEYQVLARERPGAAPTARRATGGCGSTRPRPHGGALQPGHRYEWKVRARLSGAGYLFGQSDAGSPTAAPEDVESSPTAETVVLPEQDLGQPTVSLVGPHRLRVAWQRQALAEDDAVTGPGVRYHVWARCTSCAGSPAAVRLTGATSADASAPRGRNGTYSWVDSESYSPETAASWEMPLEDLALATVDEVAPTHARVHWPVVALQGTELAGLDDQVEYQVLAREVSLPGRAAARRCRWATATGRWSAPPGPPPTARRATGGCGSTRPRPHGGALQPGHRYEWKVRARLSGAGYLFGQSDAGSPTAAPEDVEQPHGRDGGAARAGPGPAHGEPGGPHRLRVAWLRQALAEDDAVTGPGCGTTTAPTAGWTASRTARDGGQLGDALEDLALATVDEVAPTHARVHWPVVALQGTELAGLDDQVEYQVLAREVSLPGAGGAPVPVGDGNWTVVSAPGRPNGTAGDCPATGTRKVRARLSGAGYLFGQSDAGSPTAAPEDVESSPTAETVVLPEQDLGQPTVSLVGPHRLRVAWQRQALAEDDGDGPRVRYHVGPVHQLRGQPAAVRLTGPRAPTRAPRGRAGGRRAHDGPGCDCPAGRAERHLQLGGQRVVQPRDGGQLGDALEDLALATVDEVAPTHARVHWPVVALQGTELAGLDDQVEYQVLAREVSLPGAGGGAPVPVGDGNWTVSARGRPQRHGGRLVDAGRRGHGPTAGPCSPATERRGQPHGRPEDVEQPTAETVVLPEQDPPAHGEPGGPHRLRVAWQRQALAEDDAVTGPGCGTTGPVHQLRGQPGGGAADGATSADASPVAELAGDGHTTALDDCPAGRAASQPRDGGQLGDALEDLALATDEVAPRTVHWPVVALQGTELAGLDDQVDAPGRPNGTAGDWWMRVDAATAPRRGPWPGHRYEWKVRARLSGAGYLFGQSDAGSPTAARRTSSSPTAETVVLPEQDLGQPTVSLVGPTGCGWPGSGRPGRGRRGDGPRGTTCGPVHQLRGQPGGGAADGATSADASAPVAELAGDGHTTALM</sequence>
<feature type="region of interest" description="Disordered" evidence="1">
    <location>
        <begin position="733"/>
        <end position="753"/>
    </location>
</feature>
<comment type="caution">
    <text evidence="2">The sequence shown here is derived from an EMBL/GenBank/DDBJ whole genome shotgun (WGS) entry which is preliminary data.</text>
</comment>
<feature type="region of interest" description="Disordered" evidence="1">
    <location>
        <begin position="132"/>
        <end position="164"/>
    </location>
</feature>
<gene>
    <name evidence="2" type="ORF">PAPYR_12736</name>
</gene>
<evidence type="ECO:0000313" key="2">
    <source>
        <dbReference type="EMBL" id="KAJ4452931.1"/>
    </source>
</evidence>